<name>A0ABV9FJX2_9BACL</name>
<protein>
    <submittedName>
        <fullName evidence="4">Nucleotidyltransferase-like protein</fullName>
    </submittedName>
</protein>
<gene>
    <name evidence="4" type="ORF">ACFO3S_27120</name>
</gene>
<dbReference type="InterPro" id="IPR036388">
    <property type="entry name" value="WH-like_DNA-bd_sf"/>
</dbReference>
<feature type="domain" description="YgxA-like substrate binding" evidence="3">
    <location>
        <begin position="123"/>
        <end position="220"/>
    </location>
</feature>
<dbReference type="InterPro" id="IPR054515">
    <property type="entry name" value="YgxA-like_substrate-bd"/>
</dbReference>
<evidence type="ECO:0000259" key="2">
    <source>
        <dbReference type="Pfam" id="PF18576"/>
    </source>
</evidence>
<dbReference type="InterPro" id="IPR041143">
    <property type="entry name" value="YgxA_HTH"/>
</dbReference>
<reference evidence="5" key="1">
    <citation type="journal article" date="2019" name="Int. J. Syst. Evol. Microbiol.">
        <title>The Global Catalogue of Microorganisms (GCM) 10K type strain sequencing project: providing services to taxonomists for standard genome sequencing and annotation.</title>
        <authorList>
            <consortium name="The Broad Institute Genomics Platform"/>
            <consortium name="The Broad Institute Genome Sequencing Center for Infectious Disease"/>
            <person name="Wu L."/>
            <person name="Ma J."/>
        </authorList>
    </citation>
    <scope>NUCLEOTIDE SEQUENCE [LARGE SCALE GENOMIC DNA]</scope>
    <source>
        <strain evidence="5">CCUG 49571</strain>
    </source>
</reference>
<evidence type="ECO:0000313" key="4">
    <source>
        <dbReference type="EMBL" id="MFC4601937.1"/>
    </source>
</evidence>
<keyword evidence="5" id="KW-1185">Reference proteome</keyword>
<dbReference type="Proteomes" id="UP001596028">
    <property type="component" value="Unassembled WGS sequence"/>
</dbReference>
<feature type="domain" description="Nucleotidyltransferase-like" evidence="1">
    <location>
        <begin position="12"/>
        <end position="115"/>
    </location>
</feature>
<sequence>MGQTDRRRIDVERLAEEEGVESLLLMNNPFSHQPRLDGLDRLILMVKEIGPTDKEIEHWMWENARVQVRRVSREQLESWIVGSSNRGSVYWLINGDILLDRDGYLADLRARLLNWSALIKEQKLLSEFSRLVRSYLQAKQELKDGQVLDAYSNVLACLHYWAHIVLVEEGMHPELTVWEQMRKVNPGIYKLFEELTTSPETLEQRVQLVLLACEFSMMNKMETSCALLIRLIASREEPWTPSELTRHPELAGLSLDLSVLLYKLANRGCLREIAKSASVRGSGFLELQYTSVQFKKDKS</sequence>
<evidence type="ECO:0000259" key="1">
    <source>
        <dbReference type="Pfam" id="PF14540"/>
    </source>
</evidence>
<proteinExistence type="predicted"/>
<dbReference type="Gene3D" id="1.20.120.330">
    <property type="entry name" value="Nucleotidyltransferases domain 2"/>
    <property type="match status" value="1"/>
</dbReference>
<dbReference type="Pfam" id="PF22339">
    <property type="entry name" value="YgxA-like_sub_bind"/>
    <property type="match status" value="1"/>
</dbReference>
<organism evidence="4 5">
    <name type="scientific">Cohnella hongkongensis</name>
    <dbReference type="NCBI Taxonomy" id="178337"/>
    <lineage>
        <taxon>Bacteria</taxon>
        <taxon>Bacillati</taxon>
        <taxon>Bacillota</taxon>
        <taxon>Bacilli</taxon>
        <taxon>Bacillales</taxon>
        <taxon>Paenibacillaceae</taxon>
        <taxon>Cohnella</taxon>
    </lineage>
</organism>
<dbReference type="Pfam" id="PF18576">
    <property type="entry name" value="HTH_52"/>
    <property type="match status" value="1"/>
</dbReference>
<dbReference type="Gene3D" id="1.10.10.10">
    <property type="entry name" value="Winged helix-like DNA-binding domain superfamily/Winged helix DNA-binding domain"/>
    <property type="match status" value="1"/>
</dbReference>
<dbReference type="InterPro" id="IPR029348">
    <property type="entry name" value="NTF-like"/>
</dbReference>
<comment type="caution">
    <text evidence="4">The sequence shown here is derived from an EMBL/GenBank/DDBJ whole genome shotgun (WGS) entry which is preliminary data.</text>
</comment>
<evidence type="ECO:0000259" key="3">
    <source>
        <dbReference type="Pfam" id="PF22339"/>
    </source>
</evidence>
<dbReference type="RefSeq" id="WP_378102716.1">
    <property type="nucleotide sequence ID" value="NZ_JBHSEP010000033.1"/>
</dbReference>
<dbReference type="InterPro" id="IPR043519">
    <property type="entry name" value="NT_sf"/>
</dbReference>
<dbReference type="EMBL" id="JBHSEP010000033">
    <property type="protein sequence ID" value="MFC4601937.1"/>
    <property type="molecule type" value="Genomic_DNA"/>
</dbReference>
<accession>A0ABV9FJX2</accession>
<dbReference type="Pfam" id="PF14540">
    <property type="entry name" value="NTF-like"/>
    <property type="match status" value="1"/>
</dbReference>
<dbReference type="Gene3D" id="3.30.460.10">
    <property type="entry name" value="Beta Polymerase, domain 2"/>
    <property type="match status" value="1"/>
</dbReference>
<evidence type="ECO:0000313" key="5">
    <source>
        <dbReference type="Proteomes" id="UP001596028"/>
    </source>
</evidence>
<feature type="domain" description="YgxA-like helix-turn-helix" evidence="2">
    <location>
        <begin position="228"/>
        <end position="273"/>
    </location>
</feature>